<dbReference type="PROSITE" id="PS50006">
    <property type="entry name" value="FHA_DOMAIN"/>
    <property type="match status" value="1"/>
</dbReference>
<accession>A0A8J6AHQ8</accession>
<evidence type="ECO:0000259" key="2">
    <source>
        <dbReference type="PROSITE" id="PS50006"/>
    </source>
</evidence>
<dbReference type="InterPro" id="IPR000253">
    <property type="entry name" value="FHA_dom"/>
</dbReference>
<feature type="domain" description="FHA" evidence="2">
    <location>
        <begin position="382"/>
        <end position="451"/>
    </location>
</feature>
<dbReference type="AlphaFoldDB" id="A0A8J6AHQ8"/>
<dbReference type="Pfam" id="PF00498">
    <property type="entry name" value="FHA"/>
    <property type="match status" value="1"/>
</dbReference>
<dbReference type="GO" id="GO:0051983">
    <property type="term" value="P:regulation of chromosome segregation"/>
    <property type="evidence" value="ECO:0007669"/>
    <property type="project" value="TreeGrafter"/>
</dbReference>
<evidence type="ECO:0000256" key="1">
    <source>
        <dbReference type="SAM" id="MobiDB-lite"/>
    </source>
</evidence>
<dbReference type="Proteomes" id="UP000700334">
    <property type="component" value="Unassembled WGS sequence"/>
</dbReference>
<feature type="region of interest" description="Disordered" evidence="1">
    <location>
        <begin position="286"/>
        <end position="308"/>
    </location>
</feature>
<dbReference type="SMART" id="SM00240">
    <property type="entry name" value="FHA"/>
    <property type="match status" value="1"/>
</dbReference>
<comment type="caution">
    <text evidence="3">The sequence shown here is derived from an EMBL/GenBank/DDBJ whole genome shotgun (WGS) entry which is preliminary data.</text>
</comment>
<dbReference type="Gene3D" id="2.60.200.20">
    <property type="match status" value="1"/>
</dbReference>
<dbReference type="OrthoDB" id="9666442at2759"/>
<evidence type="ECO:0000313" key="4">
    <source>
        <dbReference type="Proteomes" id="UP000700334"/>
    </source>
</evidence>
<dbReference type="GO" id="GO:0007088">
    <property type="term" value="P:regulation of mitotic nuclear division"/>
    <property type="evidence" value="ECO:0007669"/>
    <property type="project" value="TreeGrafter"/>
</dbReference>
<dbReference type="GO" id="GO:0005694">
    <property type="term" value="C:chromosome"/>
    <property type="evidence" value="ECO:0007669"/>
    <property type="project" value="TreeGrafter"/>
</dbReference>
<reference evidence="3" key="1">
    <citation type="journal article" date="2021" name="Evol. Appl.">
        <title>The genome of the Pyrenean desman and the effects of bottlenecks and inbreeding on the genomic landscape of an endangered species.</title>
        <authorList>
            <person name="Escoda L."/>
            <person name="Castresana J."/>
        </authorList>
    </citation>
    <scope>NUCLEOTIDE SEQUENCE</scope>
    <source>
        <strain evidence="3">IBE-C5619</strain>
    </source>
</reference>
<dbReference type="CDD" id="cd22673">
    <property type="entry name" value="FHA_Ki67"/>
    <property type="match status" value="1"/>
</dbReference>
<dbReference type="SUPFAM" id="SSF49879">
    <property type="entry name" value="SMAD/FHA domain"/>
    <property type="match status" value="1"/>
</dbReference>
<sequence>MRARGSRPGNPPRERLPREGICELGMRCRLQQQGPLPVPRAPRPAGFEEMRKLPLALLPAAFSSPRLTPHGIFQTVAQRAHCPLSDVSCAALAPQTKLLWGNELALRHRPDISCTSSGPRAIPLRAGPFQPGRCWPALVSPSPEELPQGAHSRERTSEAGAAEADTGTALSAWSLDSPAVGHTAARAPTPRPSPPAAVERRWPGDSVGGLQPKGLSATSERRTCSLASGTKAPLQVGTTEASKGKLPQSRTGLSPAISGSLAGSRFSDALERPQGARAALTPERSLLDAGRGGGRRRRGADCCRRRAGRAATPVSRPVGHPRLFRSLSAVRLPESTLLALWCPPPWRRRWTLAWKMGSTGRIVTIKRSGADGPHFPLSLSSCLFGRSVDSFEFRAIECDIRIQLPVVSKQHCKIETNKQEVLTNGPPFSYAQVTLTNYSSTNPTLVNGSAIEGAVPLRHGDVITIVDRSFR</sequence>
<keyword evidence="4" id="KW-1185">Reference proteome</keyword>
<name>A0A8J6AHQ8_GALPY</name>
<dbReference type="EMBL" id="JAGFMF010011658">
    <property type="protein sequence ID" value="KAG8517465.1"/>
    <property type="molecule type" value="Genomic_DNA"/>
</dbReference>
<gene>
    <name evidence="3" type="ORF">J0S82_009700</name>
</gene>
<protein>
    <submittedName>
        <fullName evidence="3">Proliferation marker protein Ki-67</fullName>
    </submittedName>
</protein>
<evidence type="ECO:0000313" key="3">
    <source>
        <dbReference type="EMBL" id="KAG8517465.1"/>
    </source>
</evidence>
<dbReference type="PANTHER" id="PTHR21603">
    <property type="entry name" value="ANTIGEN KI-67-LIKE PROTEIN"/>
    <property type="match status" value="1"/>
</dbReference>
<organism evidence="3 4">
    <name type="scientific">Galemys pyrenaicus</name>
    <name type="common">Iberian desman</name>
    <name type="synonym">Pyrenean desman</name>
    <dbReference type="NCBI Taxonomy" id="202257"/>
    <lineage>
        <taxon>Eukaryota</taxon>
        <taxon>Metazoa</taxon>
        <taxon>Chordata</taxon>
        <taxon>Craniata</taxon>
        <taxon>Vertebrata</taxon>
        <taxon>Euteleostomi</taxon>
        <taxon>Mammalia</taxon>
        <taxon>Eutheria</taxon>
        <taxon>Laurasiatheria</taxon>
        <taxon>Eulipotyphla</taxon>
        <taxon>Talpidae</taxon>
        <taxon>Galemys</taxon>
    </lineage>
</organism>
<feature type="region of interest" description="Disordered" evidence="1">
    <location>
        <begin position="180"/>
        <end position="259"/>
    </location>
</feature>
<dbReference type="PANTHER" id="PTHR21603:SF17">
    <property type="entry name" value="PROLIFERATION MARKER PROTEIN KI-67"/>
    <property type="match status" value="1"/>
</dbReference>
<dbReference type="InterPro" id="IPR008984">
    <property type="entry name" value="SMAD_FHA_dom_sf"/>
</dbReference>
<dbReference type="GO" id="GO:0005634">
    <property type="term" value="C:nucleus"/>
    <property type="evidence" value="ECO:0007669"/>
    <property type="project" value="TreeGrafter"/>
</dbReference>
<proteinExistence type="predicted"/>
<feature type="region of interest" description="Disordered" evidence="1">
    <location>
        <begin position="135"/>
        <end position="166"/>
    </location>
</feature>